<proteinExistence type="inferred from homology"/>
<dbReference type="Gene3D" id="3.40.50.620">
    <property type="entry name" value="HUPs"/>
    <property type="match status" value="2"/>
</dbReference>
<dbReference type="Proteomes" id="UP000288227">
    <property type="component" value="Unassembled WGS sequence"/>
</dbReference>
<dbReference type="PANTHER" id="PTHR46268">
    <property type="entry name" value="STRESS RESPONSE PROTEIN NHAX"/>
    <property type="match status" value="1"/>
</dbReference>
<dbReference type="Pfam" id="PF00582">
    <property type="entry name" value="Usp"/>
    <property type="match status" value="2"/>
</dbReference>
<dbReference type="PANTHER" id="PTHR46268:SF6">
    <property type="entry name" value="UNIVERSAL STRESS PROTEIN UP12"/>
    <property type="match status" value="1"/>
</dbReference>
<dbReference type="InterPro" id="IPR006016">
    <property type="entry name" value="UspA"/>
</dbReference>
<organism evidence="3 4">
    <name type="scientific">Chryseotalea sanaruensis</name>
    <dbReference type="NCBI Taxonomy" id="2482724"/>
    <lineage>
        <taxon>Bacteria</taxon>
        <taxon>Pseudomonadati</taxon>
        <taxon>Bacteroidota</taxon>
        <taxon>Cytophagia</taxon>
        <taxon>Cytophagales</taxon>
        <taxon>Chryseotaleaceae</taxon>
        <taxon>Chryseotalea</taxon>
    </lineage>
</organism>
<reference evidence="3 4" key="1">
    <citation type="submission" date="2018-11" db="EMBL/GenBank/DDBJ databases">
        <title>Chryseotalea sanarue gen. nov., sp., nov., a member of the family Cytophagaceae, isolated from a brackish lake in Hamamatsu Japan.</title>
        <authorList>
            <person name="Maejima Y."/>
            <person name="Iino T."/>
            <person name="Muraguchi Y."/>
            <person name="Fukuda K."/>
            <person name="Ohkuma M."/>
            <person name="Moriuchi R."/>
            <person name="Dohra H."/>
            <person name="Kimbara K."/>
            <person name="Shintani M."/>
        </authorList>
    </citation>
    <scope>NUCLEOTIDE SEQUENCE [LARGE SCALE GENOMIC DNA]</scope>
    <source>
        <strain evidence="3 4">Ys</strain>
    </source>
</reference>
<evidence type="ECO:0000313" key="3">
    <source>
        <dbReference type="EMBL" id="GCC53475.1"/>
    </source>
</evidence>
<dbReference type="EMBL" id="BHXQ01000008">
    <property type="protein sequence ID" value="GCC53475.1"/>
    <property type="molecule type" value="Genomic_DNA"/>
</dbReference>
<feature type="domain" description="UspA" evidence="2">
    <location>
        <begin position="1"/>
        <end position="150"/>
    </location>
</feature>
<dbReference type="SUPFAM" id="SSF52402">
    <property type="entry name" value="Adenine nucleotide alpha hydrolases-like"/>
    <property type="match status" value="2"/>
</dbReference>
<sequence>MKKILVPTDFSKIAQTAVSVAADIAKRSGATLTLLHVIEEASSGGGSFSVAGQVNLEGDMEDRLFMLKMIERAKKLMEKMANDPKLEGIKVKRELRIGSPFHGMTTIITEHKVDLVVMGTSGQTALEEMVIGSNTEKVVRHAACPVLTVHGRPGTKNFKDIVYATSMNKDEEVFSRFVKKAQEMYDSTVHLVRINTPSNFQRDVVVRKAMEDFAIKLQLQKFTINIFNDLSEEEGIVYFADSIDADMIAMATHGRTGFAHVLAGSIAEDVVSHSKRPVLTFVTKRKKK</sequence>
<feature type="domain" description="UspA" evidence="2">
    <location>
        <begin position="158"/>
        <end position="279"/>
    </location>
</feature>
<dbReference type="InterPro" id="IPR006015">
    <property type="entry name" value="Universal_stress_UspA"/>
</dbReference>
<dbReference type="InterPro" id="IPR014729">
    <property type="entry name" value="Rossmann-like_a/b/a_fold"/>
</dbReference>
<evidence type="ECO:0000313" key="4">
    <source>
        <dbReference type="Proteomes" id="UP000288227"/>
    </source>
</evidence>
<comment type="similarity">
    <text evidence="1">Belongs to the universal stress protein A family.</text>
</comment>
<dbReference type="CDD" id="cd00293">
    <property type="entry name" value="USP-like"/>
    <property type="match status" value="1"/>
</dbReference>
<comment type="caution">
    <text evidence="3">The sequence shown here is derived from an EMBL/GenBank/DDBJ whole genome shotgun (WGS) entry which is preliminary data.</text>
</comment>
<protein>
    <submittedName>
        <fullName evidence="3">Universal stress protein</fullName>
    </submittedName>
</protein>
<dbReference type="AlphaFoldDB" id="A0A401UEY9"/>
<evidence type="ECO:0000256" key="1">
    <source>
        <dbReference type="ARBA" id="ARBA00008791"/>
    </source>
</evidence>
<dbReference type="OrthoDB" id="1522603at2"/>
<gene>
    <name evidence="3" type="ORF">SanaruYs_37200</name>
</gene>
<dbReference type="RefSeq" id="WP_127124127.1">
    <property type="nucleotide sequence ID" value="NZ_BHXQ01000008.1"/>
</dbReference>
<accession>A0A401UEY9</accession>
<evidence type="ECO:0000259" key="2">
    <source>
        <dbReference type="Pfam" id="PF00582"/>
    </source>
</evidence>
<name>A0A401UEY9_9BACT</name>
<keyword evidence="4" id="KW-1185">Reference proteome</keyword>
<dbReference type="PRINTS" id="PR01438">
    <property type="entry name" value="UNVRSLSTRESS"/>
</dbReference>